<name>A0A0D1YHV5_9EURO</name>
<gene>
    <name evidence="3" type="ORF">PV11_08080</name>
</gene>
<evidence type="ECO:0000259" key="2">
    <source>
        <dbReference type="Pfam" id="PF26534"/>
    </source>
</evidence>
<dbReference type="AlphaFoldDB" id="A0A0D1YHV5"/>
<accession>A0A0D1YHV5</accession>
<dbReference type="Proteomes" id="UP000053599">
    <property type="component" value="Unassembled WGS sequence"/>
</dbReference>
<dbReference type="EMBL" id="KN846953">
    <property type="protein sequence ID" value="KIV80589.1"/>
    <property type="molecule type" value="Genomic_DNA"/>
</dbReference>
<dbReference type="HOGENOM" id="CLU_096573_1_0_1"/>
<organism evidence="3 4">
    <name type="scientific">Exophiala sideris</name>
    <dbReference type="NCBI Taxonomy" id="1016849"/>
    <lineage>
        <taxon>Eukaryota</taxon>
        <taxon>Fungi</taxon>
        <taxon>Dikarya</taxon>
        <taxon>Ascomycota</taxon>
        <taxon>Pezizomycotina</taxon>
        <taxon>Eurotiomycetes</taxon>
        <taxon>Chaetothyriomycetidae</taxon>
        <taxon>Chaetothyriales</taxon>
        <taxon>Herpotrichiellaceae</taxon>
        <taxon>Exophiala</taxon>
    </lineage>
</organism>
<keyword evidence="1" id="KW-0732">Signal</keyword>
<dbReference type="Pfam" id="PF26534">
    <property type="entry name" value="NTF2_7"/>
    <property type="match status" value="1"/>
</dbReference>
<feature type="domain" description="NTF2-like" evidence="2">
    <location>
        <begin position="34"/>
        <end position="170"/>
    </location>
</feature>
<sequence length="178" mass="18720">MRSFATVAAAAALVSTAAAAPFGWGDWAAPNPATCMSNATVQYLVAGFGSLLSDYNTTVANTILADDLVDWSDSINSLIGAPVGNPTFPTKAAFEAGQGVQPAVPFEVLAIEAYTCDTIAFRWLVPLPPNPIKGITILKTENSAGQADTWQIKTIFTEFNSIAWLEDIGGSVTYPKTS</sequence>
<evidence type="ECO:0000256" key="1">
    <source>
        <dbReference type="SAM" id="SignalP"/>
    </source>
</evidence>
<evidence type="ECO:0000313" key="4">
    <source>
        <dbReference type="Proteomes" id="UP000053599"/>
    </source>
</evidence>
<protein>
    <recommendedName>
        <fullName evidence="2">NTF2-like domain-containing protein</fullName>
    </recommendedName>
</protein>
<feature type="chain" id="PRO_5002251946" description="NTF2-like domain-containing protein" evidence="1">
    <location>
        <begin position="20"/>
        <end position="178"/>
    </location>
</feature>
<feature type="signal peptide" evidence="1">
    <location>
        <begin position="1"/>
        <end position="19"/>
    </location>
</feature>
<evidence type="ECO:0000313" key="3">
    <source>
        <dbReference type="EMBL" id="KIV80589.1"/>
    </source>
</evidence>
<proteinExistence type="predicted"/>
<dbReference type="OrthoDB" id="5596743at2759"/>
<reference evidence="3 4" key="1">
    <citation type="submission" date="2015-01" db="EMBL/GenBank/DDBJ databases">
        <title>The Genome Sequence of Exophiala sideris CBS121828.</title>
        <authorList>
            <consortium name="The Broad Institute Genomics Platform"/>
            <person name="Cuomo C."/>
            <person name="de Hoog S."/>
            <person name="Gorbushina A."/>
            <person name="Stielow B."/>
            <person name="Teixiera M."/>
            <person name="Abouelleil A."/>
            <person name="Chapman S.B."/>
            <person name="Priest M."/>
            <person name="Young S.K."/>
            <person name="Wortman J."/>
            <person name="Nusbaum C."/>
            <person name="Birren B."/>
        </authorList>
    </citation>
    <scope>NUCLEOTIDE SEQUENCE [LARGE SCALE GENOMIC DNA]</scope>
    <source>
        <strain evidence="3 4">CBS 121828</strain>
    </source>
</reference>
<dbReference type="InterPro" id="IPR058645">
    <property type="entry name" value="NTF2-like_dom_7"/>
</dbReference>